<reference evidence="1" key="1">
    <citation type="journal article" date="2023" name="IScience">
        <title>Live-bearing cockroach genome reveals convergent evolutionary mechanisms linked to viviparity in insects and beyond.</title>
        <authorList>
            <person name="Fouks B."/>
            <person name="Harrison M.C."/>
            <person name="Mikhailova A.A."/>
            <person name="Marchal E."/>
            <person name="English S."/>
            <person name="Carruthers M."/>
            <person name="Jennings E.C."/>
            <person name="Chiamaka E.L."/>
            <person name="Frigard R.A."/>
            <person name="Pippel M."/>
            <person name="Attardo G.M."/>
            <person name="Benoit J.B."/>
            <person name="Bornberg-Bauer E."/>
            <person name="Tobe S.S."/>
        </authorList>
    </citation>
    <scope>NUCLEOTIDE SEQUENCE</scope>
    <source>
        <strain evidence="1">Stay&amp;Tobe</strain>
    </source>
</reference>
<accession>A0AAD8EJ96</accession>
<dbReference type="AlphaFoldDB" id="A0AAD8EJ96"/>
<reference evidence="1" key="2">
    <citation type="submission" date="2023-05" db="EMBL/GenBank/DDBJ databases">
        <authorList>
            <person name="Fouks B."/>
        </authorList>
    </citation>
    <scope>NUCLEOTIDE SEQUENCE</scope>
    <source>
        <strain evidence="1">Stay&amp;Tobe</strain>
        <tissue evidence="1">Testes</tissue>
    </source>
</reference>
<gene>
    <name evidence="1" type="ORF">L9F63_001242</name>
</gene>
<proteinExistence type="predicted"/>
<comment type="caution">
    <text evidence="1">The sequence shown here is derived from an EMBL/GenBank/DDBJ whole genome shotgun (WGS) entry which is preliminary data.</text>
</comment>
<protein>
    <submittedName>
        <fullName evidence="1">Uncharacterized protein</fullName>
    </submittedName>
</protein>
<feature type="non-terminal residue" evidence="1">
    <location>
        <position position="79"/>
    </location>
</feature>
<name>A0AAD8EJ96_DIPPU</name>
<dbReference type="EMBL" id="JASPKZ010003843">
    <property type="protein sequence ID" value="KAJ9592241.1"/>
    <property type="molecule type" value="Genomic_DNA"/>
</dbReference>
<dbReference type="Proteomes" id="UP001233999">
    <property type="component" value="Unassembled WGS sequence"/>
</dbReference>
<organism evidence="1 2">
    <name type="scientific">Diploptera punctata</name>
    <name type="common">Pacific beetle cockroach</name>
    <dbReference type="NCBI Taxonomy" id="6984"/>
    <lineage>
        <taxon>Eukaryota</taxon>
        <taxon>Metazoa</taxon>
        <taxon>Ecdysozoa</taxon>
        <taxon>Arthropoda</taxon>
        <taxon>Hexapoda</taxon>
        <taxon>Insecta</taxon>
        <taxon>Pterygota</taxon>
        <taxon>Neoptera</taxon>
        <taxon>Polyneoptera</taxon>
        <taxon>Dictyoptera</taxon>
        <taxon>Blattodea</taxon>
        <taxon>Blaberoidea</taxon>
        <taxon>Blaberidae</taxon>
        <taxon>Diplopterinae</taxon>
        <taxon>Diploptera</taxon>
    </lineage>
</organism>
<feature type="non-terminal residue" evidence="1">
    <location>
        <position position="1"/>
    </location>
</feature>
<evidence type="ECO:0000313" key="2">
    <source>
        <dbReference type="Proteomes" id="UP001233999"/>
    </source>
</evidence>
<sequence length="79" mass="8896">ATDVYNEETNSYVDVGITHLTEMIGVAAYSCEDCSDSYPGNVMIIVNRNKFERYATLVQSEIFIESQLLNDLPDILITE</sequence>
<keyword evidence="2" id="KW-1185">Reference proteome</keyword>
<evidence type="ECO:0000313" key="1">
    <source>
        <dbReference type="EMBL" id="KAJ9592241.1"/>
    </source>
</evidence>